<feature type="compositionally biased region" description="Basic and acidic residues" evidence="1">
    <location>
        <begin position="109"/>
        <end position="119"/>
    </location>
</feature>
<dbReference type="Proteomes" id="UP000811609">
    <property type="component" value="Chromosome 9"/>
</dbReference>
<evidence type="ECO:0000313" key="3">
    <source>
        <dbReference type="Proteomes" id="UP000811609"/>
    </source>
</evidence>
<feature type="region of interest" description="Disordered" evidence="1">
    <location>
        <begin position="109"/>
        <end position="131"/>
    </location>
</feature>
<organism evidence="2 3">
    <name type="scientific">Carya illinoinensis</name>
    <name type="common">Pecan</name>
    <dbReference type="NCBI Taxonomy" id="32201"/>
    <lineage>
        <taxon>Eukaryota</taxon>
        <taxon>Viridiplantae</taxon>
        <taxon>Streptophyta</taxon>
        <taxon>Embryophyta</taxon>
        <taxon>Tracheophyta</taxon>
        <taxon>Spermatophyta</taxon>
        <taxon>Magnoliopsida</taxon>
        <taxon>eudicotyledons</taxon>
        <taxon>Gunneridae</taxon>
        <taxon>Pentapetalae</taxon>
        <taxon>rosids</taxon>
        <taxon>fabids</taxon>
        <taxon>Fagales</taxon>
        <taxon>Juglandaceae</taxon>
        <taxon>Carya</taxon>
    </lineage>
</organism>
<evidence type="ECO:0000256" key="1">
    <source>
        <dbReference type="SAM" id="MobiDB-lite"/>
    </source>
</evidence>
<comment type="caution">
    <text evidence="2">The sequence shown here is derived from an EMBL/GenBank/DDBJ whole genome shotgun (WGS) entry which is preliminary data.</text>
</comment>
<keyword evidence="3" id="KW-1185">Reference proteome</keyword>
<proteinExistence type="predicted"/>
<protein>
    <submittedName>
        <fullName evidence="2">Uncharacterized protein</fullName>
    </submittedName>
</protein>
<dbReference type="PANTHER" id="PTHR33647">
    <property type="entry name" value="OS01G0793900 PROTEIN"/>
    <property type="match status" value="1"/>
</dbReference>
<dbReference type="EMBL" id="CM031817">
    <property type="protein sequence ID" value="KAG6641669.1"/>
    <property type="molecule type" value="Genomic_DNA"/>
</dbReference>
<dbReference type="PANTHER" id="PTHR33647:SF10">
    <property type="entry name" value="DUF4228 DOMAIN-CONTAINING PROTEIN"/>
    <property type="match status" value="1"/>
</dbReference>
<reference evidence="2" key="1">
    <citation type="submission" date="2020-12" db="EMBL/GenBank/DDBJ databases">
        <title>WGS assembly of Carya illinoinensis cv. Pawnee.</title>
        <authorList>
            <person name="Platts A."/>
            <person name="Shu S."/>
            <person name="Wright S."/>
            <person name="Barry K."/>
            <person name="Edger P."/>
            <person name="Pires J.C."/>
            <person name="Schmutz J."/>
        </authorList>
    </citation>
    <scope>NUCLEOTIDE SEQUENCE</scope>
    <source>
        <tissue evidence="2">Leaf</tissue>
    </source>
</reference>
<gene>
    <name evidence="2" type="ORF">CIPAW_09G091000</name>
</gene>
<accession>A0A8T1PC05</accession>
<sequence length="131" mass="14547">MGNCCRRESRSMVWAGDDWGSLTSKIDEEADHNQNTYNVERLRLLGENGAFALSNSSSTSTGTTTGAATREVRVKITKKELEELVGRVDVRGLSAKQVLDQLMDAADHGYDEAEHDHRSWRPALQSIPEVN</sequence>
<evidence type="ECO:0000313" key="2">
    <source>
        <dbReference type="EMBL" id="KAG6641669.1"/>
    </source>
</evidence>
<name>A0A8T1PC05_CARIL</name>
<dbReference type="AlphaFoldDB" id="A0A8T1PC05"/>